<dbReference type="EMBL" id="JBBPBN010000220">
    <property type="protein sequence ID" value="KAK8972304.1"/>
    <property type="molecule type" value="Genomic_DNA"/>
</dbReference>
<evidence type="ECO:0000313" key="1">
    <source>
        <dbReference type="EMBL" id="KAK8972304.1"/>
    </source>
</evidence>
<accession>A0ABR2N840</accession>
<dbReference type="Proteomes" id="UP001396334">
    <property type="component" value="Unassembled WGS sequence"/>
</dbReference>
<protein>
    <submittedName>
        <fullName evidence="1">Uncharacterized protein</fullName>
    </submittedName>
</protein>
<organism evidence="1 2">
    <name type="scientific">Hibiscus sabdariffa</name>
    <name type="common">roselle</name>
    <dbReference type="NCBI Taxonomy" id="183260"/>
    <lineage>
        <taxon>Eukaryota</taxon>
        <taxon>Viridiplantae</taxon>
        <taxon>Streptophyta</taxon>
        <taxon>Embryophyta</taxon>
        <taxon>Tracheophyta</taxon>
        <taxon>Spermatophyta</taxon>
        <taxon>Magnoliopsida</taxon>
        <taxon>eudicotyledons</taxon>
        <taxon>Gunneridae</taxon>
        <taxon>Pentapetalae</taxon>
        <taxon>rosids</taxon>
        <taxon>malvids</taxon>
        <taxon>Malvales</taxon>
        <taxon>Malvaceae</taxon>
        <taxon>Malvoideae</taxon>
        <taxon>Hibiscus</taxon>
    </lineage>
</organism>
<sequence length="93" mass="10079">MGGHECFRMEVQLQRPPTCPESIKLLMLEAYRSRLSVVRHWVSDGANVLGSRRFQGMQLLRSIAMAGLQNQQADGFGGVSGGGGGARLADPTY</sequence>
<reference evidence="1 2" key="1">
    <citation type="journal article" date="2024" name="G3 (Bethesda)">
        <title>Genome assembly of Hibiscus sabdariffa L. provides insights into metabolisms of medicinal natural products.</title>
        <authorList>
            <person name="Kim T."/>
        </authorList>
    </citation>
    <scope>NUCLEOTIDE SEQUENCE [LARGE SCALE GENOMIC DNA]</scope>
    <source>
        <strain evidence="1">TK-2024</strain>
        <tissue evidence="1">Old leaves</tissue>
    </source>
</reference>
<evidence type="ECO:0000313" key="2">
    <source>
        <dbReference type="Proteomes" id="UP001396334"/>
    </source>
</evidence>
<keyword evidence="2" id="KW-1185">Reference proteome</keyword>
<gene>
    <name evidence="1" type="ORF">V6N11_013657</name>
</gene>
<name>A0ABR2N840_9ROSI</name>
<comment type="caution">
    <text evidence="1">The sequence shown here is derived from an EMBL/GenBank/DDBJ whole genome shotgun (WGS) entry which is preliminary data.</text>
</comment>
<proteinExistence type="predicted"/>